<evidence type="ECO:0000313" key="2">
    <source>
        <dbReference type="Proteomes" id="UP001054857"/>
    </source>
</evidence>
<name>A0AAD3HHJ7_9CHLO</name>
<evidence type="ECO:0000313" key="1">
    <source>
        <dbReference type="EMBL" id="GFR40836.1"/>
    </source>
</evidence>
<dbReference type="Gene3D" id="3.40.30.10">
    <property type="entry name" value="Glutaredoxin"/>
    <property type="match status" value="1"/>
</dbReference>
<protein>
    <submittedName>
        <fullName evidence="1">Uncharacterized protein</fullName>
    </submittedName>
</protein>
<organism evidence="1 2">
    <name type="scientific">Astrephomene gubernaculifera</name>
    <dbReference type="NCBI Taxonomy" id="47775"/>
    <lineage>
        <taxon>Eukaryota</taxon>
        <taxon>Viridiplantae</taxon>
        <taxon>Chlorophyta</taxon>
        <taxon>core chlorophytes</taxon>
        <taxon>Chlorophyceae</taxon>
        <taxon>CS clade</taxon>
        <taxon>Chlamydomonadales</taxon>
        <taxon>Astrephomenaceae</taxon>
        <taxon>Astrephomene</taxon>
    </lineage>
</organism>
<sequence>MRRATTNALMRAVSTFGEGNLGVVADCACAARLLSQRRFAVAGVAAGPFRTAGSAPLQRIFPQSAQEALRSFACRSGLDRPPPKTLVIEYDPAEVDAFIAIADAIEAAYPVVVEGNPDGDGRLGSFEVLTEDGVQIYSKLESKKLPSEDDVIASIAERVKMAKSGPVSDVCG</sequence>
<dbReference type="Proteomes" id="UP001054857">
    <property type="component" value="Unassembled WGS sequence"/>
</dbReference>
<dbReference type="EMBL" id="BMAR01000001">
    <property type="protein sequence ID" value="GFR40836.1"/>
    <property type="molecule type" value="Genomic_DNA"/>
</dbReference>
<gene>
    <name evidence="1" type="ORF">Agub_g1312</name>
</gene>
<proteinExistence type="predicted"/>
<dbReference type="AlphaFoldDB" id="A0AAD3HHJ7"/>
<comment type="caution">
    <text evidence="1">The sequence shown here is derived from an EMBL/GenBank/DDBJ whole genome shotgun (WGS) entry which is preliminary data.</text>
</comment>
<keyword evidence="2" id="KW-1185">Reference proteome</keyword>
<accession>A0AAD3HHJ7</accession>
<reference evidence="1 2" key="1">
    <citation type="journal article" date="2021" name="Sci. Rep.">
        <title>Genome sequencing of the multicellular alga Astrephomene provides insights into convergent evolution of germ-soma differentiation.</title>
        <authorList>
            <person name="Yamashita S."/>
            <person name="Yamamoto K."/>
            <person name="Matsuzaki R."/>
            <person name="Suzuki S."/>
            <person name="Yamaguchi H."/>
            <person name="Hirooka S."/>
            <person name="Minakuchi Y."/>
            <person name="Miyagishima S."/>
            <person name="Kawachi M."/>
            <person name="Toyoda A."/>
            <person name="Nozaki H."/>
        </authorList>
    </citation>
    <scope>NUCLEOTIDE SEQUENCE [LARGE SCALE GENOMIC DNA]</scope>
    <source>
        <strain evidence="1 2">NIES-4017</strain>
    </source>
</reference>